<dbReference type="Proteomes" id="UP000649289">
    <property type="component" value="Unassembled WGS sequence"/>
</dbReference>
<keyword evidence="4" id="KW-1185">Reference proteome</keyword>
<organism evidence="3 4">
    <name type="scientific">Nocardioides hwasunensis</name>
    <dbReference type="NCBI Taxonomy" id="397258"/>
    <lineage>
        <taxon>Bacteria</taxon>
        <taxon>Bacillati</taxon>
        <taxon>Actinomycetota</taxon>
        <taxon>Actinomycetes</taxon>
        <taxon>Propionibacteriales</taxon>
        <taxon>Nocardioidaceae</taxon>
        <taxon>Nocardioides</taxon>
    </lineage>
</organism>
<dbReference type="SMART" id="SM00450">
    <property type="entry name" value="RHOD"/>
    <property type="match status" value="1"/>
</dbReference>
<feature type="region of interest" description="Disordered" evidence="1">
    <location>
        <begin position="1"/>
        <end position="33"/>
    </location>
</feature>
<dbReference type="PANTHER" id="PTHR43031">
    <property type="entry name" value="FAD-DEPENDENT OXIDOREDUCTASE"/>
    <property type="match status" value="1"/>
</dbReference>
<dbReference type="Pfam" id="PF00581">
    <property type="entry name" value="Rhodanese"/>
    <property type="match status" value="1"/>
</dbReference>
<dbReference type="CDD" id="cd00158">
    <property type="entry name" value="RHOD"/>
    <property type="match status" value="1"/>
</dbReference>
<feature type="compositionally biased region" description="Low complexity" evidence="1">
    <location>
        <begin position="9"/>
        <end position="33"/>
    </location>
</feature>
<reference evidence="3 4" key="1">
    <citation type="submission" date="2020-09" db="EMBL/GenBank/DDBJ databases">
        <title>novel species in genus Nocardioides.</title>
        <authorList>
            <person name="Zhang G."/>
        </authorList>
    </citation>
    <scope>NUCLEOTIDE SEQUENCE [LARGE SCALE GENOMIC DNA]</scope>
    <source>
        <strain evidence="3 4">19197</strain>
    </source>
</reference>
<evidence type="ECO:0000259" key="2">
    <source>
        <dbReference type="PROSITE" id="PS50206"/>
    </source>
</evidence>
<evidence type="ECO:0000313" key="3">
    <source>
        <dbReference type="EMBL" id="MBD3915946.1"/>
    </source>
</evidence>
<dbReference type="PROSITE" id="PS50206">
    <property type="entry name" value="RHODANESE_3"/>
    <property type="match status" value="1"/>
</dbReference>
<dbReference type="SUPFAM" id="SSF52821">
    <property type="entry name" value="Rhodanese/Cell cycle control phosphatase"/>
    <property type="match status" value="1"/>
</dbReference>
<name>A0ABR8MKY8_9ACTN</name>
<gene>
    <name evidence="3" type="ORF">IEZ25_15085</name>
</gene>
<evidence type="ECO:0000313" key="4">
    <source>
        <dbReference type="Proteomes" id="UP000649289"/>
    </source>
</evidence>
<dbReference type="InterPro" id="IPR050229">
    <property type="entry name" value="GlpE_sulfurtransferase"/>
</dbReference>
<sequence length="122" mass="12197">MALGASACGSDGEPAPASSSDSSASGAAPVSSSDALGRIADGATVIDVRTPEEFAAGHLDGATNLDVQADDFADRLGELPREDPYVVYCATGRRATGAVEQMEELGFTDVVNGGGYADLADG</sequence>
<comment type="caution">
    <text evidence="3">The sequence shown here is derived from an EMBL/GenBank/DDBJ whole genome shotgun (WGS) entry which is preliminary data.</text>
</comment>
<accession>A0ABR8MKY8</accession>
<dbReference type="PANTHER" id="PTHR43031:SF1">
    <property type="entry name" value="PYRIDINE NUCLEOTIDE-DISULPHIDE OXIDOREDUCTASE"/>
    <property type="match status" value="1"/>
</dbReference>
<evidence type="ECO:0000256" key="1">
    <source>
        <dbReference type="SAM" id="MobiDB-lite"/>
    </source>
</evidence>
<proteinExistence type="predicted"/>
<dbReference type="Gene3D" id="3.40.250.10">
    <property type="entry name" value="Rhodanese-like domain"/>
    <property type="match status" value="1"/>
</dbReference>
<dbReference type="InterPro" id="IPR036873">
    <property type="entry name" value="Rhodanese-like_dom_sf"/>
</dbReference>
<protein>
    <submittedName>
        <fullName evidence="3">Rhodanese-like domain-containing protein</fullName>
    </submittedName>
</protein>
<dbReference type="EMBL" id="JACXYY010000006">
    <property type="protein sequence ID" value="MBD3915946.1"/>
    <property type="molecule type" value="Genomic_DNA"/>
</dbReference>
<dbReference type="InterPro" id="IPR001763">
    <property type="entry name" value="Rhodanese-like_dom"/>
</dbReference>
<feature type="domain" description="Rhodanese" evidence="2">
    <location>
        <begin position="39"/>
        <end position="121"/>
    </location>
</feature>